<sequence length="242" mass="26988">MLSTIVSQKGFTLIELMIASLISLIVLSAITTVYSATAQHASAQLSGADLRQQLYTLTELITSDVRRSGYWAFDPLTVSPADNPFELPETRLRIGERDNETAASCLQYSYDLDRDGQWGKRRCRGTGCNATSDEDNVEQFGFRLNRGRVQVRFGGTGTSCNSGSWQSITTPGIVVDTLLFTLHTNCMNLKETETACIAEQPTLVRRAVEFSIEAHISRDEDKTLKLSRWVNLRNAQLLRSQE</sequence>
<proteinExistence type="predicted"/>
<dbReference type="Pfam" id="PF07963">
    <property type="entry name" value="N_methyl"/>
    <property type="match status" value="1"/>
</dbReference>
<keyword evidence="1" id="KW-0812">Transmembrane</keyword>
<organism evidence="2">
    <name type="scientific">hydrothermal vent metagenome</name>
    <dbReference type="NCBI Taxonomy" id="652676"/>
    <lineage>
        <taxon>unclassified sequences</taxon>
        <taxon>metagenomes</taxon>
        <taxon>ecological metagenomes</taxon>
    </lineage>
</organism>
<feature type="transmembrane region" description="Helical" evidence="1">
    <location>
        <begin position="12"/>
        <end position="34"/>
    </location>
</feature>
<gene>
    <name evidence="2" type="ORF">MNBD_GAMMA15-756</name>
</gene>
<dbReference type="AlphaFoldDB" id="A0A3B0ZH35"/>
<evidence type="ECO:0000313" key="2">
    <source>
        <dbReference type="EMBL" id="VAW80026.1"/>
    </source>
</evidence>
<dbReference type="EMBL" id="UOFN01000122">
    <property type="protein sequence ID" value="VAW80026.1"/>
    <property type="molecule type" value="Genomic_DNA"/>
</dbReference>
<dbReference type="NCBIfam" id="TIGR02532">
    <property type="entry name" value="IV_pilin_GFxxxE"/>
    <property type="match status" value="1"/>
</dbReference>
<dbReference type="PROSITE" id="PS00409">
    <property type="entry name" value="PROKAR_NTER_METHYL"/>
    <property type="match status" value="1"/>
</dbReference>
<evidence type="ECO:0000256" key="1">
    <source>
        <dbReference type="SAM" id="Phobius"/>
    </source>
</evidence>
<evidence type="ECO:0008006" key="3">
    <source>
        <dbReference type="Google" id="ProtNLM"/>
    </source>
</evidence>
<keyword evidence="1" id="KW-1133">Transmembrane helix</keyword>
<reference evidence="2" key="1">
    <citation type="submission" date="2018-06" db="EMBL/GenBank/DDBJ databases">
        <authorList>
            <person name="Zhirakovskaya E."/>
        </authorList>
    </citation>
    <scope>NUCLEOTIDE SEQUENCE</scope>
</reference>
<protein>
    <recommendedName>
        <fullName evidence="3">Type IV fimbrial biogenesis protein PilW</fullName>
    </recommendedName>
</protein>
<dbReference type="InterPro" id="IPR012902">
    <property type="entry name" value="N_methyl_site"/>
</dbReference>
<accession>A0A3B0ZH35</accession>
<name>A0A3B0ZH35_9ZZZZ</name>
<keyword evidence="1" id="KW-0472">Membrane</keyword>